<evidence type="ECO:0000259" key="11">
    <source>
        <dbReference type="PROSITE" id="PS51523"/>
    </source>
</evidence>
<dbReference type="PANTHER" id="PTHR31948:SF72">
    <property type="entry name" value="ZINC-FINGER HOMEODOMAIN PROTEIN 10"/>
    <property type="match status" value="1"/>
</dbReference>
<dbReference type="GO" id="GO:0008270">
    <property type="term" value="F:zinc ion binding"/>
    <property type="evidence" value="ECO:0007669"/>
    <property type="project" value="UniProtKB-KW"/>
</dbReference>
<dbReference type="GO" id="GO:0050793">
    <property type="term" value="P:regulation of developmental process"/>
    <property type="evidence" value="ECO:0007669"/>
    <property type="project" value="TreeGrafter"/>
</dbReference>
<keyword evidence="6" id="KW-0238">DNA-binding</keyword>
<proteinExistence type="predicted"/>
<reference evidence="13" key="1">
    <citation type="submission" date="2016-06" db="EMBL/GenBank/DDBJ databases">
        <title>Parallel loss of symbiosis genes in relatives of nitrogen-fixing non-legume Parasponia.</title>
        <authorList>
            <person name="Van Velzen R."/>
            <person name="Holmer R."/>
            <person name="Bu F."/>
            <person name="Rutten L."/>
            <person name="Van Zeijl A."/>
            <person name="Liu W."/>
            <person name="Santuari L."/>
            <person name="Cao Q."/>
            <person name="Sharma T."/>
            <person name="Shen D."/>
            <person name="Roswanjaya Y."/>
            <person name="Wardhani T."/>
            <person name="Kalhor M.S."/>
            <person name="Jansen J."/>
            <person name="Van den Hoogen J."/>
            <person name="Gungor B."/>
            <person name="Hartog M."/>
            <person name="Hontelez J."/>
            <person name="Verver J."/>
            <person name="Yang W.-C."/>
            <person name="Schijlen E."/>
            <person name="Repin R."/>
            <person name="Schilthuizen M."/>
            <person name="Schranz E."/>
            <person name="Heidstra R."/>
            <person name="Miyata K."/>
            <person name="Fedorova E."/>
            <person name="Kohlen W."/>
            <person name="Bisseling T."/>
            <person name="Smit S."/>
            <person name="Geurts R."/>
        </authorList>
    </citation>
    <scope>NUCLEOTIDE SEQUENCE [LARGE SCALE GENOMIC DNA]</scope>
    <source>
        <strain evidence="13">cv. WU1-14</strain>
    </source>
</reference>
<feature type="region of interest" description="Disordered" evidence="10">
    <location>
        <begin position="194"/>
        <end position="231"/>
    </location>
</feature>
<feature type="compositionally biased region" description="Low complexity" evidence="10">
    <location>
        <begin position="1"/>
        <end position="16"/>
    </location>
</feature>
<keyword evidence="3" id="KW-0863">Zinc-finger</keyword>
<dbReference type="Pfam" id="PF04770">
    <property type="entry name" value="ZF-HD_dimer"/>
    <property type="match status" value="1"/>
</dbReference>
<dbReference type="GO" id="GO:0005634">
    <property type="term" value="C:nucleus"/>
    <property type="evidence" value="ECO:0007669"/>
    <property type="project" value="UniProtKB-SubCell"/>
</dbReference>
<keyword evidence="13" id="KW-1185">Reference proteome</keyword>
<evidence type="ECO:0000256" key="2">
    <source>
        <dbReference type="ARBA" id="ARBA00022723"/>
    </source>
</evidence>
<dbReference type="AlphaFoldDB" id="A0A2P5AA85"/>
<dbReference type="NCBIfam" id="TIGR01565">
    <property type="entry name" value="homeo_ZF_HD"/>
    <property type="match status" value="1"/>
</dbReference>
<gene>
    <name evidence="12" type="ORF">PanWU01x14_352560</name>
</gene>
<keyword evidence="8" id="KW-0804">Transcription</keyword>
<feature type="compositionally biased region" description="Polar residues" evidence="10">
    <location>
        <begin position="324"/>
        <end position="337"/>
    </location>
</feature>
<dbReference type="OrthoDB" id="1929626at2759"/>
<evidence type="ECO:0000256" key="9">
    <source>
        <dbReference type="ARBA" id="ARBA00023242"/>
    </source>
</evidence>
<feature type="compositionally biased region" description="Polar residues" evidence="10">
    <location>
        <begin position="211"/>
        <end position="228"/>
    </location>
</feature>
<dbReference type="SUPFAM" id="SSF46689">
    <property type="entry name" value="Homeodomain-like"/>
    <property type="match status" value="1"/>
</dbReference>
<evidence type="ECO:0000256" key="1">
    <source>
        <dbReference type="ARBA" id="ARBA00004123"/>
    </source>
</evidence>
<name>A0A2P5AA85_PARAD</name>
<dbReference type="Gene3D" id="1.10.10.60">
    <property type="entry name" value="Homeodomain-like"/>
    <property type="match status" value="1"/>
</dbReference>
<keyword evidence="2" id="KW-0479">Metal-binding</keyword>
<comment type="subcellular location">
    <subcellularLocation>
        <location evidence="1">Nucleus</location>
    </subcellularLocation>
</comment>
<accession>A0A2P5AA85</accession>
<comment type="caution">
    <text evidence="12">The sequence shown here is derived from an EMBL/GenBank/DDBJ whole genome shotgun (WGS) entry which is preliminary data.</text>
</comment>
<organism evidence="12 13">
    <name type="scientific">Parasponia andersonii</name>
    <name type="common">Sponia andersonii</name>
    <dbReference type="NCBI Taxonomy" id="3476"/>
    <lineage>
        <taxon>Eukaryota</taxon>
        <taxon>Viridiplantae</taxon>
        <taxon>Streptophyta</taxon>
        <taxon>Embryophyta</taxon>
        <taxon>Tracheophyta</taxon>
        <taxon>Spermatophyta</taxon>
        <taxon>Magnoliopsida</taxon>
        <taxon>eudicotyledons</taxon>
        <taxon>Gunneridae</taxon>
        <taxon>Pentapetalae</taxon>
        <taxon>rosids</taxon>
        <taxon>fabids</taxon>
        <taxon>Rosales</taxon>
        <taxon>Cannabaceae</taxon>
        <taxon>Parasponia</taxon>
    </lineage>
</organism>
<feature type="region of interest" description="Disordered" evidence="10">
    <location>
        <begin position="130"/>
        <end position="182"/>
    </location>
</feature>
<feature type="compositionally biased region" description="Low complexity" evidence="10">
    <location>
        <begin position="346"/>
        <end position="358"/>
    </location>
</feature>
<dbReference type="Proteomes" id="UP000237105">
    <property type="component" value="Unassembled WGS sequence"/>
</dbReference>
<dbReference type="FunFam" id="1.10.10.60:FF:000257">
    <property type="entry name" value="Zinc-finger homeodomain protein 2"/>
    <property type="match status" value="1"/>
</dbReference>
<evidence type="ECO:0000256" key="10">
    <source>
        <dbReference type="SAM" id="MobiDB-lite"/>
    </source>
</evidence>
<feature type="region of interest" description="Disordered" evidence="10">
    <location>
        <begin position="1"/>
        <end position="33"/>
    </location>
</feature>
<dbReference type="GO" id="GO:0003700">
    <property type="term" value="F:DNA-binding transcription factor activity"/>
    <property type="evidence" value="ECO:0007669"/>
    <property type="project" value="TreeGrafter"/>
</dbReference>
<dbReference type="InterPro" id="IPR006456">
    <property type="entry name" value="ZF_HD_homeobox_Cys/His_dimer"/>
</dbReference>
<feature type="domain" description="ZF-HD dimerization-type" evidence="11">
    <location>
        <begin position="58"/>
        <end position="109"/>
    </location>
</feature>
<evidence type="ECO:0000256" key="4">
    <source>
        <dbReference type="ARBA" id="ARBA00022833"/>
    </source>
</evidence>
<dbReference type="InterPro" id="IPR006455">
    <property type="entry name" value="Homeodomain_ZF_HD"/>
</dbReference>
<dbReference type="InterPro" id="IPR009057">
    <property type="entry name" value="Homeodomain-like_sf"/>
</dbReference>
<feature type="compositionally biased region" description="Pro residues" evidence="10">
    <location>
        <begin position="159"/>
        <end position="176"/>
    </location>
</feature>
<evidence type="ECO:0000256" key="5">
    <source>
        <dbReference type="ARBA" id="ARBA00023015"/>
    </source>
</evidence>
<dbReference type="PANTHER" id="PTHR31948">
    <property type="entry name" value="ZINC-FINGER HOMEODOMAIN PROTEIN 2"/>
    <property type="match status" value="1"/>
</dbReference>
<evidence type="ECO:0000313" key="13">
    <source>
        <dbReference type="Proteomes" id="UP000237105"/>
    </source>
</evidence>
<feature type="region of interest" description="Disordered" evidence="10">
    <location>
        <begin position="288"/>
        <end position="358"/>
    </location>
</feature>
<evidence type="ECO:0000256" key="7">
    <source>
        <dbReference type="ARBA" id="ARBA00023155"/>
    </source>
</evidence>
<keyword evidence="9" id="KW-0539">Nucleus</keyword>
<dbReference type="EMBL" id="JXTB01000728">
    <property type="protein sequence ID" value="PON33455.1"/>
    <property type="molecule type" value="Genomic_DNA"/>
</dbReference>
<keyword evidence="4" id="KW-0862">Zinc</keyword>
<dbReference type="GO" id="GO:0000976">
    <property type="term" value="F:transcription cis-regulatory region binding"/>
    <property type="evidence" value="ECO:0007669"/>
    <property type="project" value="TreeGrafter"/>
</dbReference>
<evidence type="ECO:0000256" key="6">
    <source>
        <dbReference type="ARBA" id="ARBA00023125"/>
    </source>
</evidence>
<dbReference type="PROSITE" id="PS51523">
    <property type="entry name" value="ZF_HD_DIMER"/>
    <property type="match status" value="1"/>
</dbReference>
<dbReference type="STRING" id="3476.A0A2P5AA85"/>
<evidence type="ECO:0000256" key="3">
    <source>
        <dbReference type="ARBA" id="ARBA00022771"/>
    </source>
</evidence>
<protein>
    <submittedName>
        <fullName evidence="12">Octamer-binding transcription factor</fullName>
    </submittedName>
</protein>
<keyword evidence="7" id="KW-0371">Homeobox</keyword>
<keyword evidence="5" id="KW-0805">Transcription regulation</keyword>
<sequence>MDLSPAPTNTTKTTPDTDTESPPLPQPTRSLTFTNGTLKRHHHLHAPLHAPPQMVVSYRECLKNHAASIGGHALDGCGEFMQCPTAVPTDPTSLKCAACGCHRNFHRRDQPEDPTSTSKHLLHGFHNGTTQFQLLHPPPPSLPRQHGRNSSPSLSPSPSSSPGPTPSPHSPPPVSHLPPNSYFASPPQMLLALSTGFSSGPFDDHRHQHTHQSFNPTAAVKSSETNPSSRKRFRTKFSQEQKEKMCLFAEKVGWKMQRSEERLVEEFCREIGVRRGVLKVWMHNNKHTLGKRDRAPGSHNHNLVDEAASNGDNINGGGSRVLSFDSNPGNETNIGENQNDEDRRANFNFFANGSSSSS</sequence>
<dbReference type="NCBIfam" id="TIGR01566">
    <property type="entry name" value="ZF_HD_prot_N"/>
    <property type="match status" value="1"/>
</dbReference>
<evidence type="ECO:0000256" key="8">
    <source>
        <dbReference type="ARBA" id="ARBA00023163"/>
    </source>
</evidence>
<evidence type="ECO:0000313" key="12">
    <source>
        <dbReference type="EMBL" id="PON33455.1"/>
    </source>
</evidence>